<evidence type="ECO:0000256" key="4">
    <source>
        <dbReference type="ARBA" id="ARBA00023136"/>
    </source>
</evidence>
<sequence>MNATSFNRLRGTRAVRTSVLACMTAIPCIAHAQTDLTGSSRLPGDRTEITAGAAAVAAPEYAGAERARVQFNPVLVVQRGVLFFDTARGAGLQFESNSGFYISQSLYYDLGRLQSDSNWRPGSRLLAGMGDVPGSVTARTLVMQQVTPYMNVNAEAECALRDAARRNRYRAGVEFTLLHRASDTVTLDLDVHGGDHRFNQASFGVTDAQAERTRFAAFNAGSGVYAAAVGGSWTHAVGDHWATTLGVTGTRYLDNAEDSPLVARRAVVGGTFALTYSR</sequence>
<dbReference type="RefSeq" id="WP_053503623.1">
    <property type="nucleotide sequence ID" value="NZ_CP127225.1"/>
</dbReference>
<protein>
    <submittedName>
        <fullName evidence="7">MipA/OmpV family protein</fullName>
    </submittedName>
</protein>
<evidence type="ECO:0000256" key="1">
    <source>
        <dbReference type="ARBA" id="ARBA00004442"/>
    </source>
</evidence>
<dbReference type="GO" id="GO:0009279">
    <property type="term" value="C:cell outer membrane"/>
    <property type="evidence" value="ECO:0007669"/>
    <property type="project" value="UniProtKB-SubCell"/>
</dbReference>
<comment type="subcellular location">
    <subcellularLocation>
        <location evidence="1">Cell outer membrane</location>
    </subcellularLocation>
</comment>
<gene>
    <name evidence="7" type="ORF">QN060_07965</name>
</gene>
<dbReference type="AlphaFoldDB" id="A0AAJ6H1M9"/>
<dbReference type="PANTHER" id="PTHR38776:SF1">
    <property type="entry name" value="MLTA-INTERACTING PROTEIN-RELATED"/>
    <property type="match status" value="1"/>
</dbReference>
<feature type="chain" id="PRO_5042599626" evidence="6">
    <location>
        <begin position="33"/>
        <end position="278"/>
    </location>
</feature>
<dbReference type="InterPro" id="IPR010583">
    <property type="entry name" value="MipA"/>
</dbReference>
<dbReference type="PANTHER" id="PTHR38776">
    <property type="entry name" value="MLTA-INTERACTING PROTEIN-RELATED"/>
    <property type="match status" value="1"/>
</dbReference>
<evidence type="ECO:0000313" key="7">
    <source>
        <dbReference type="EMBL" id="WIX07926.1"/>
    </source>
</evidence>
<comment type="similarity">
    <text evidence="2">Belongs to the MipA/OmpV family.</text>
</comment>
<dbReference type="EMBL" id="CP127225">
    <property type="protein sequence ID" value="WIX07926.1"/>
    <property type="molecule type" value="Genomic_DNA"/>
</dbReference>
<keyword evidence="4" id="KW-0472">Membrane</keyword>
<proteinExistence type="inferred from homology"/>
<feature type="signal peptide" evidence="6">
    <location>
        <begin position="1"/>
        <end position="32"/>
    </location>
</feature>
<dbReference type="Pfam" id="PF06629">
    <property type="entry name" value="MipA"/>
    <property type="match status" value="1"/>
</dbReference>
<reference evidence="7 8" key="1">
    <citation type="submission" date="2023-05" db="EMBL/GenBank/DDBJ databases">
        <title>Complete Genome Resource of Xanthomonas oryzae pv. leersiae Strain YNJC Isolated From Plateau Japonica Rice in Southwest China.</title>
        <authorList>
            <person name="Aa X."/>
            <person name="Mei L."/>
            <person name="Liu P."/>
            <person name="Yang Y."/>
            <person name="Tang C."/>
            <person name="Zhang F."/>
            <person name="Dong C."/>
            <person name="Wang B."/>
            <person name="Chen X."/>
            <person name="Dai L."/>
        </authorList>
    </citation>
    <scope>NUCLEOTIDE SEQUENCE [LARGE SCALE GENOMIC DNA]</scope>
    <source>
        <strain evidence="7 8">YNJC</strain>
    </source>
</reference>
<evidence type="ECO:0000256" key="3">
    <source>
        <dbReference type="ARBA" id="ARBA00022729"/>
    </source>
</evidence>
<name>A0AAJ6H1M9_9XANT</name>
<evidence type="ECO:0000313" key="8">
    <source>
        <dbReference type="Proteomes" id="UP001228059"/>
    </source>
</evidence>
<organism evidence="7 8">
    <name type="scientific">Xanthomonas oryzae pv. leersiae</name>
    <dbReference type="NCBI Taxonomy" id="3112258"/>
    <lineage>
        <taxon>Bacteria</taxon>
        <taxon>Pseudomonadati</taxon>
        <taxon>Pseudomonadota</taxon>
        <taxon>Gammaproteobacteria</taxon>
        <taxon>Lysobacterales</taxon>
        <taxon>Lysobacteraceae</taxon>
        <taxon>Xanthomonas</taxon>
    </lineage>
</organism>
<accession>A0AAJ6H1M9</accession>
<keyword evidence="3 6" id="KW-0732">Signal</keyword>
<evidence type="ECO:0000256" key="2">
    <source>
        <dbReference type="ARBA" id="ARBA00005722"/>
    </source>
</evidence>
<dbReference type="Proteomes" id="UP001228059">
    <property type="component" value="Chromosome"/>
</dbReference>
<evidence type="ECO:0000256" key="6">
    <source>
        <dbReference type="SAM" id="SignalP"/>
    </source>
</evidence>
<keyword evidence="5" id="KW-0998">Cell outer membrane</keyword>
<evidence type="ECO:0000256" key="5">
    <source>
        <dbReference type="ARBA" id="ARBA00023237"/>
    </source>
</evidence>